<proteinExistence type="inferred from homology"/>
<dbReference type="Gene3D" id="1.10.287.310">
    <property type="match status" value="1"/>
</dbReference>
<dbReference type="GO" id="GO:0006412">
    <property type="term" value="P:translation"/>
    <property type="evidence" value="ECO:0007669"/>
    <property type="project" value="UniProtKB-UniRule"/>
</dbReference>
<gene>
    <name evidence="5" type="primary">rpl29</name>
    <name evidence="6" type="ORF">apy_14170</name>
</gene>
<dbReference type="EMBL" id="BDMD01000082">
    <property type="protein sequence ID" value="GBF09692.1"/>
    <property type="molecule type" value="Genomic_DNA"/>
</dbReference>
<dbReference type="CDD" id="cd00427">
    <property type="entry name" value="Ribosomal_L29_HIP"/>
    <property type="match status" value="1"/>
</dbReference>
<dbReference type="GO" id="GO:0022625">
    <property type="term" value="C:cytosolic large ribosomal subunit"/>
    <property type="evidence" value="ECO:0007669"/>
    <property type="project" value="TreeGrafter"/>
</dbReference>
<dbReference type="AlphaFoldDB" id="A0A401HBE9"/>
<keyword evidence="2 5" id="KW-0689">Ribosomal protein</keyword>
<dbReference type="GO" id="GO:0003735">
    <property type="term" value="F:structural constituent of ribosome"/>
    <property type="evidence" value="ECO:0007669"/>
    <property type="project" value="InterPro"/>
</dbReference>
<evidence type="ECO:0000256" key="2">
    <source>
        <dbReference type="ARBA" id="ARBA00022980"/>
    </source>
</evidence>
<organism evidence="6 7">
    <name type="scientific">Aeropyrum pernix</name>
    <dbReference type="NCBI Taxonomy" id="56636"/>
    <lineage>
        <taxon>Archaea</taxon>
        <taxon>Thermoproteota</taxon>
        <taxon>Thermoprotei</taxon>
        <taxon>Desulfurococcales</taxon>
        <taxon>Desulfurococcaceae</taxon>
        <taxon>Aeropyrum</taxon>
    </lineage>
</organism>
<dbReference type="InterPro" id="IPR018254">
    <property type="entry name" value="Ribosomal_uL29_CS"/>
</dbReference>
<evidence type="ECO:0000256" key="4">
    <source>
        <dbReference type="ARBA" id="ARBA00035204"/>
    </source>
</evidence>
<dbReference type="InterPro" id="IPR036049">
    <property type="entry name" value="Ribosomal_uL29_sf"/>
</dbReference>
<evidence type="ECO:0000313" key="6">
    <source>
        <dbReference type="EMBL" id="GBF09692.1"/>
    </source>
</evidence>
<name>A0A401HBE9_AERPX</name>
<dbReference type="InterPro" id="IPR050063">
    <property type="entry name" value="Ribosomal_protein_uL29"/>
</dbReference>
<dbReference type="SUPFAM" id="SSF46561">
    <property type="entry name" value="Ribosomal protein L29 (L29p)"/>
    <property type="match status" value="1"/>
</dbReference>
<comment type="caution">
    <text evidence="6">The sequence shown here is derived from an EMBL/GenBank/DDBJ whole genome shotgun (WGS) entry which is preliminary data.</text>
</comment>
<dbReference type="HAMAP" id="MF_00374">
    <property type="entry name" value="Ribosomal_uL29"/>
    <property type="match status" value="1"/>
</dbReference>
<dbReference type="Pfam" id="PF00831">
    <property type="entry name" value="Ribosomal_L29"/>
    <property type="match status" value="1"/>
</dbReference>
<evidence type="ECO:0000256" key="5">
    <source>
        <dbReference type="HAMAP-Rule" id="MF_00374"/>
    </source>
</evidence>
<accession>A0A401HBE9</accession>
<dbReference type="NCBIfam" id="TIGR00012">
    <property type="entry name" value="L29"/>
    <property type="match status" value="1"/>
</dbReference>
<evidence type="ECO:0000313" key="7">
    <source>
        <dbReference type="Proteomes" id="UP000291213"/>
    </source>
</evidence>
<dbReference type="Proteomes" id="UP000291213">
    <property type="component" value="Unassembled WGS sequence"/>
</dbReference>
<dbReference type="InterPro" id="IPR001854">
    <property type="entry name" value="Ribosomal_uL29"/>
</dbReference>
<dbReference type="PANTHER" id="PTHR10916:SF0">
    <property type="entry name" value="LARGE RIBOSOMAL SUBUNIT PROTEIN UL29C"/>
    <property type="match status" value="1"/>
</dbReference>
<evidence type="ECO:0000256" key="1">
    <source>
        <dbReference type="ARBA" id="ARBA00009254"/>
    </source>
</evidence>
<protein>
    <recommendedName>
        <fullName evidence="4 5">Large ribosomal subunit protein uL29</fullName>
    </recommendedName>
</protein>
<sequence length="74" mass="8616">MSGMGKFKMRTKDLRGMSVEELEKTLRELRIKLMGLRYKAKVGLLENPGELREARRNVARILTVLREKREGEKA</sequence>
<keyword evidence="3 5" id="KW-0687">Ribonucleoprotein</keyword>
<reference evidence="6 7" key="1">
    <citation type="submission" date="2017-02" db="EMBL/GenBank/DDBJ databases">
        <title>isolation and characterization of a novel temperate virus Aeropyrum globular virus 1 infecting hyperthermophilic archaeon Aeropyrum.</title>
        <authorList>
            <person name="Yumiya M."/>
            <person name="Yoshida T."/>
            <person name="Sako Y."/>
        </authorList>
    </citation>
    <scope>NUCLEOTIDE SEQUENCE [LARGE SCALE GENOMIC DNA]</scope>
    <source>
        <strain evidence="6 7">YK1-12-2013</strain>
    </source>
</reference>
<dbReference type="FunFam" id="1.10.287.310:FF:000001">
    <property type="entry name" value="50S ribosomal protein L29"/>
    <property type="match status" value="1"/>
</dbReference>
<dbReference type="PANTHER" id="PTHR10916">
    <property type="entry name" value="60S RIBOSOMAL PROTEIN L35/50S RIBOSOMAL PROTEIN L29"/>
    <property type="match status" value="1"/>
</dbReference>
<comment type="similarity">
    <text evidence="1 5">Belongs to the universal ribosomal protein uL29 family.</text>
</comment>
<evidence type="ECO:0000256" key="3">
    <source>
        <dbReference type="ARBA" id="ARBA00023274"/>
    </source>
</evidence>
<dbReference type="PROSITE" id="PS00579">
    <property type="entry name" value="RIBOSOMAL_L29"/>
    <property type="match status" value="1"/>
</dbReference>